<feature type="chain" id="PRO_5001645974" description="Peptidase S28" evidence="6">
    <location>
        <begin position="20"/>
        <end position="527"/>
    </location>
</feature>
<accession>A0A067MV73</accession>
<organism evidence="7 8">
    <name type="scientific">Botryobasidium botryosum (strain FD-172 SS1)</name>
    <dbReference type="NCBI Taxonomy" id="930990"/>
    <lineage>
        <taxon>Eukaryota</taxon>
        <taxon>Fungi</taxon>
        <taxon>Dikarya</taxon>
        <taxon>Basidiomycota</taxon>
        <taxon>Agaricomycotina</taxon>
        <taxon>Agaricomycetes</taxon>
        <taxon>Cantharellales</taxon>
        <taxon>Botryobasidiaceae</taxon>
        <taxon>Botryobasidium</taxon>
    </lineage>
</organism>
<keyword evidence="3 6" id="KW-0732">Signal</keyword>
<protein>
    <recommendedName>
        <fullName evidence="9">Peptidase S28</fullName>
    </recommendedName>
</protein>
<keyword evidence="2" id="KW-0645">Protease</keyword>
<evidence type="ECO:0000256" key="4">
    <source>
        <dbReference type="ARBA" id="ARBA00022801"/>
    </source>
</evidence>
<evidence type="ECO:0000256" key="1">
    <source>
        <dbReference type="ARBA" id="ARBA00011079"/>
    </source>
</evidence>
<dbReference type="GO" id="GO:0070008">
    <property type="term" value="F:serine-type exopeptidase activity"/>
    <property type="evidence" value="ECO:0007669"/>
    <property type="project" value="InterPro"/>
</dbReference>
<evidence type="ECO:0000313" key="8">
    <source>
        <dbReference type="Proteomes" id="UP000027195"/>
    </source>
</evidence>
<dbReference type="InterPro" id="IPR029058">
    <property type="entry name" value="AB_hydrolase_fold"/>
</dbReference>
<dbReference type="SUPFAM" id="SSF53474">
    <property type="entry name" value="alpha/beta-Hydrolases"/>
    <property type="match status" value="1"/>
</dbReference>
<keyword evidence="8" id="KW-1185">Reference proteome</keyword>
<dbReference type="GO" id="GO:0008239">
    <property type="term" value="F:dipeptidyl-peptidase activity"/>
    <property type="evidence" value="ECO:0007669"/>
    <property type="project" value="TreeGrafter"/>
</dbReference>
<dbReference type="Pfam" id="PF05577">
    <property type="entry name" value="Peptidase_S28"/>
    <property type="match status" value="1"/>
</dbReference>
<sequence length="527" mass="58200">MLPWLVSLVGFSILSAATAAVNAAGLSHLKAAPHHLRTRSSVPADPPVKDGVEFPSYETVYTFDQLIDHTNPSLGTFKQRYYFTYEYYEQGGPIILSTPGEEAMDGLALYVTNQTIAGIIAQATKGAVVFLEHRYFGLSSPYPDLSEESLRFHTLEQAIDDFVYFAKTAVLPMPGGDCVGADTTPWLLFGGSYPGALVNWIMNAHPGVFWAGYSSSGVVETISDYWSYYEPIRQNMPQNCSADIERVIEYVDQTFASGSSSDINALKARFGLSNVTHLDDAAYALSLPFREWQERQPAAGPGDNFTRFCDALEIKDGIAASSDGWGLEHAIRAFGRYMRTVYLPYTCGDDSDIEACVGTYNRTLPRWTDTTVGNWVRSWQWLLCNDLGFWMGGAPSSLPTLVSRLITPAYFNRQCSNYFPKAFPTDTSADPKAQDVNAKYGGWNVTAPRVFFANGKRDPWREATVSSDSLSLASTELNPIAVSDGYHCNDMLVANAIDPTIARVQELAIQYFTQWVNDFQSRSASSA</sequence>
<dbReference type="PANTHER" id="PTHR11010:SF23">
    <property type="entry name" value="SERINE PEPTIDASE"/>
    <property type="match status" value="1"/>
</dbReference>
<evidence type="ECO:0000256" key="6">
    <source>
        <dbReference type="SAM" id="SignalP"/>
    </source>
</evidence>
<dbReference type="AlphaFoldDB" id="A0A067MV73"/>
<dbReference type="InterPro" id="IPR008758">
    <property type="entry name" value="Peptidase_S28"/>
</dbReference>
<reference evidence="8" key="1">
    <citation type="journal article" date="2014" name="Proc. Natl. Acad. Sci. U.S.A.">
        <title>Extensive sampling of basidiomycete genomes demonstrates inadequacy of the white-rot/brown-rot paradigm for wood decay fungi.</title>
        <authorList>
            <person name="Riley R."/>
            <person name="Salamov A.A."/>
            <person name="Brown D.W."/>
            <person name="Nagy L.G."/>
            <person name="Floudas D."/>
            <person name="Held B.W."/>
            <person name="Levasseur A."/>
            <person name="Lombard V."/>
            <person name="Morin E."/>
            <person name="Otillar R."/>
            <person name="Lindquist E.A."/>
            <person name="Sun H."/>
            <person name="LaButti K.M."/>
            <person name="Schmutz J."/>
            <person name="Jabbour D."/>
            <person name="Luo H."/>
            <person name="Baker S.E."/>
            <person name="Pisabarro A.G."/>
            <person name="Walton J.D."/>
            <person name="Blanchette R.A."/>
            <person name="Henrissat B."/>
            <person name="Martin F."/>
            <person name="Cullen D."/>
            <person name="Hibbett D.S."/>
            <person name="Grigoriev I.V."/>
        </authorList>
    </citation>
    <scope>NUCLEOTIDE SEQUENCE [LARGE SCALE GENOMIC DNA]</scope>
    <source>
        <strain evidence="8">FD-172 SS1</strain>
    </source>
</reference>
<evidence type="ECO:0000256" key="2">
    <source>
        <dbReference type="ARBA" id="ARBA00022670"/>
    </source>
</evidence>
<name>A0A067MV73_BOTB1</name>
<keyword evidence="4" id="KW-0378">Hydrolase</keyword>
<dbReference type="Gene3D" id="3.40.50.1820">
    <property type="entry name" value="alpha/beta hydrolase"/>
    <property type="match status" value="2"/>
</dbReference>
<dbReference type="OrthoDB" id="1735038at2759"/>
<evidence type="ECO:0000256" key="5">
    <source>
        <dbReference type="ARBA" id="ARBA00023180"/>
    </source>
</evidence>
<dbReference type="InParanoid" id="A0A067MV73"/>
<evidence type="ECO:0000256" key="3">
    <source>
        <dbReference type="ARBA" id="ARBA00022729"/>
    </source>
</evidence>
<proteinExistence type="inferred from homology"/>
<comment type="similarity">
    <text evidence="1">Belongs to the peptidase S28 family.</text>
</comment>
<dbReference type="EMBL" id="KL198019">
    <property type="protein sequence ID" value="KDQ19648.1"/>
    <property type="molecule type" value="Genomic_DNA"/>
</dbReference>
<keyword evidence="5" id="KW-0325">Glycoprotein</keyword>
<dbReference type="Proteomes" id="UP000027195">
    <property type="component" value="Unassembled WGS sequence"/>
</dbReference>
<dbReference type="GO" id="GO:0006508">
    <property type="term" value="P:proteolysis"/>
    <property type="evidence" value="ECO:0007669"/>
    <property type="project" value="UniProtKB-KW"/>
</dbReference>
<gene>
    <name evidence="7" type="ORF">BOTBODRAFT_444845</name>
</gene>
<dbReference type="HOGENOM" id="CLU_023630_1_1_1"/>
<dbReference type="PANTHER" id="PTHR11010">
    <property type="entry name" value="PROTEASE S28 PRO-X CARBOXYPEPTIDASE-RELATED"/>
    <property type="match status" value="1"/>
</dbReference>
<evidence type="ECO:0008006" key="9">
    <source>
        <dbReference type="Google" id="ProtNLM"/>
    </source>
</evidence>
<feature type="signal peptide" evidence="6">
    <location>
        <begin position="1"/>
        <end position="19"/>
    </location>
</feature>
<evidence type="ECO:0000313" key="7">
    <source>
        <dbReference type="EMBL" id="KDQ19648.1"/>
    </source>
</evidence>